<protein>
    <submittedName>
        <fullName evidence="2">Uncharacterized protein</fullName>
    </submittedName>
</protein>
<dbReference type="EMBL" id="AP021879">
    <property type="protein sequence ID" value="BBO90668.1"/>
    <property type="molecule type" value="Genomic_DNA"/>
</dbReference>
<sequence>MDEPPYIIVDNQKILPIERAPRSNPVADGKRGREDDPFGIVDRVTLSREGLEKSRQALDVVEPDRQSPKPTPPPQLTYSPKIRR</sequence>
<name>A0A5K8ADU8_9BACT</name>
<feature type="region of interest" description="Disordered" evidence="1">
    <location>
        <begin position="19"/>
        <end position="84"/>
    </location>
</feature>
<organism evidence="2 3">
    <name type="scientific">Desulfosarcina ovata subsp. ovata</name>
    <dbReference type="NCBI Taxonomy" id="2752305"/>
    <lineage>
        <taxon>Bacteria</taxon>
        <taxon>Pseudomonadati</taxon>
        <taxon>Thermodesulfobacteriota</taxon>
        <taxon>Desulfobacteria</taxon>
        <taxon>Desulfobacterales</taxon>
        <taxon>Desulfosarcinaceae</taxon>
        <taxon>Desulfosarcina</taxon>
    </lineage>
</organism>
<proteinExistence type="predicted"/>
<dbReference type="RefSeq" id="WP_155311696.1">
    <property type="nucleotide sequence ID" value="NZ_AP021879.1"/>
</dbReference>
<dbReference type="Proteomes" id="UP000422108">
    <property type="component" value="Chromosome"/>
</dbReference>
<feature type="compositionally biased region" description="Basic and acidic residues" evidence="1">
    <location>
        <begin position="45"/>
        <end position="67"/>
    </location>
</feature>
<evidence type="ECO:0000313" key="3">
    <source>
        <dbReference type="Proteomes" id="UP000422108"/>
    </source>
</evidence>
<evidence type="ECO:0000256" key="1">
    <source>
        <dbReference type="SAM" id="MobiDB-lite"/>
    </source>
</evidence>
<keyword evidence="3" id="KW-1185">Reference proteome</keyword>
<evidence type="ECO:0000313" key="2">
    <source>
        <dbReference type="EMBL" id="BBO90668.1"/>
    </source>
</evidence>
<reference evidence="2 3" key="1">
    <citation type="submission" date="2019-11" db="EMBL/GenBank/DDBJ databases">
        <title>Comparative genomics of hydrocarbon-degrading Desulfosarcina strains.</title>
        <authorList>
            <person name="Watanabe M."/>
            <person name="Kojima H."/>
            <person name="Fukui M."/>
        </authorList>
    </citation>
    <scope>NUCLEOTIDE SEQUENCE [LARGE SCALE GENOMIC DNA]</scope>
    <source>
        <strain evidence="3">oXyS1</strain>
    </source>
</reference>
<gene>
    <name evidence="2" type="ORF">DSCOOX_38480</name>
</gene>
<dbReference type="AlphaFoldDB" id="A0A5K8ADU8"/>
<accession>A0A5K8ADU8</accession>